<dbReference type="Pfam" id="PF12158">
    <property type="entry name" value="DUF3592"/>
    <property type="match status" value="1"/>
</dbReference>
<feature type="transmembrane region" description="Helical" evidence="1">
    <location>
        <begin position="139"/>
        <end position="160"/>
    </location>
</feature>
<evidence type="ECO:0000259" key="2">
    <source>
        <dbReference type="Pfam" id="PF12158"/>
    </source>
</evidence>
<protein>
    <submittedName>
        <fullName evidence="3">DUF3592 domain-containing protein</fullName>
    </submittedName>
</protein>
<organism evidence="3 4">
    <name type="scientific">Plastoroseomonas hellenica</name>
    <dbReference type="NCBI Taxonomy" id="2687306"/>
    <lineage>
        <taxon>Bacteria</taxon>
        <taxon>Pseudomonadati</taxon>
        <taxon>Pseudomonadota</taxon>
        <taxon>Alphaproteobacteria</taxon>
        <taxon>Acetobacterales</taxon>
        <taxon>Acetobacteraceae</taxon>
        <taxon>Plastoroseomonas</taxon>
    </lineage>
</organism>
<dbReference type="EMBL" id="JAAGBB010000001">
    <property type="protein sequence ID" value="MBR0662984.1"/>
    <property type="molecule type" value="Genomic_DNA"/>
</dbReference>
<evidence type="ECO:0000256" key="1">
    <source>
        <dbReference type="SAM" id="Phobius"/>
    </source>
</evidence>
<gene>
    <name evidence="3" type="ORF">GXW71_01325</name>
</gene>
<feature type="domain" description="DUF3592" evidence="2">
    <location>
        <begin position="70"/>
        <end position="136"/>
    </location>
</feature>
<dbReference type="InterPro" id="IPR021994">
    <property type="entry name" value="DUF3592"/>
</dbReference>
<dbReference type="RefSeq" id="WP_211850573.1">
    <property type="nucleotide sequence ID" value="NZ_JAAGBB010000001.1"/>
</dbReference>
<evidence type="ECO:0000313" key="4">
    <source>
        <dbReference type="Proteomes" id="UP001196870"/>
    </source>
</evidence>
<proteinExistence type="predicted"/>
<feature type="transmembrane region" description="Helical" evidence="1">
    <location>
        <begin position="34"/>
        <end position="54"/>
    </location>
</feature>
<sequence length="316" mass="34515">MLIATRPGAQRAASPVIRRRLRIPAISPGNKRGALVWGGVLGSIGLAIIGAGLYGSGQWIPFATRAESVVGTVERIDIDGRGRGITLTPVFRFTTREGREVVARSRAGNSWLRYTKGEQLRLRYDPVNPDRAEAEPLPILVLLPLAAVPFGLVFLCFGAAPWVGMRAVAGALVSLYLLVVWVAAIIVYSEAAVAQNLLRNTALVDAPVVAHREMTRGNAQGSGWSMAYNPITRFTASDGRVVQIEVERSSARREPALGETMRIRYWRSNPDRVEPDSDWAVWRRSVISGGVLTALLASGAFILLLWRRRARRTKGA</sequence>
<name>A0ABS5ERR3_9PROT</name>
<keyword evidence="1" id="KW-1133">Transmembrane helix</keyword>
<feature type="transmembrane region" description="Helical" evidence="1">
    <location>
        <begin position="286"/>
        <end position="306"/>
    </location>
</feature>
<dbReference type="Proteomes" id="UP001196870">
    <property type="component" value="Unassembled WGS sequence"/>
</dbReference>
<feature type="transmembrane region" description="Helical" evidence="1">
    <location>
        <begin position="167"/>
        <end position="188"/>
    </location>
</feature>
<keyword evidence="1" id="KW-0472">Membrane</keyword>
<comment type="caution">
    <text evidence="3">The sequence shown here is derived from an EMBL/GenBank/DDBJ whole genome shotgun (WGS) entry which is preliminary data.</text>
</comment>
<accession>A0ABS5ERR3</accession>
<evidence type="ECO:0000313" key="3">
    <source>
        <dbReference type="EMBL" id="MBR0662984.1"/>
    </source>
</evidence>
<keyword evidence="4" id="KW-1185">Reference proteome</keyword>
<reference evidence="4" key="1">
    <citation type="journal article" date="2021" name="Syst. Appl. Microbiol.">
        <title>Roseomonas hellenica sp. nov., isolated from roots of wild-growing Alkanna tinctoria.</title>
        <authorList>
            <person name="Rat A."/>
            <person name="Naranjo H.D."/>
            <person name="Lebbe L."/>
            <person name="Cnockaert M."/>
            <person name="Krigas N."/>
            <person name="Grigoriadou K."/>
            <person name="Maloupa E."/>
            <person name="Willems A."/>
        </authorList>
    </citation>
    <scope>NUCLEOTIDE SEQUENCE [LARGE SCALE GENOMIC DNA]</scope>
    <source>
        <strain evidence="4">LMG 31523</strain>
    </source>
</reference>
<keyword evidence="1" id="KW-0812">Transmembrane</keyword>